<organism evidence="4 5">
    <name type="scientific">Candidatus Egerieimonas intestinavium</name>
    <dbReference type="NCBI Taxonomy" id="2840777"/>
    <lineage>
        <taxon>Bacteria</taxon>
        <taxon>Bacillati</taxon>
        <taxon>Bacillota</taxon>
        <taxon>Clostridia</taxon>
        <taxon>Lachnospirales</taxon>
        <taxon>Lachnospiraceae</taxon>
        <taxon>Lachnospiraceae incertae sedis</taxon>
        <taxon>Candidatus Egerieimonas</taxon>
    </lineage>
</organism>
<gene>
    <name evidence="4" type="ORF">IAB98_06170</name>
</gene>
<feature type="chain" id="PRO_5039412312" evidence="2">
    <location>
        <begin position="23"/>
        <end position="371"/>
    </location>
</feature>
<feature type="compositionally biased region" description="Basic and acidic residues" evidence="1">
    <location>
        <begin position="31"/>
        <end position="42"/>
    </location>
</feature>
<feature type="region of interest" description="Disordered" evidence="1">
    <location>
        <begin position="27"/>
        <end position="49"/>
    </location>
</feature>
<reference evidence="4" key="2">
    <citation type="journal article" date="2021" name="PeerJ">
        <title>Extensive microbial diversity within the chicken gut microbiome revealed by metagenomics and culture.</title>
        <authorList>
            <person name="Gilroy R."/>
            <person name="Ravi A."/>
            <person name="Getino M."/>
            <person name="Pursley I."/>
            <person name="Horton D.L."/>
            <person name="Alikhan N.F."/>
            <person name="Baker D."/>
            <person name="Gharbi K."/>
            <person name="Hall N."/>
            <person name="Watson M."/>
            <person name="Adriaenssens E.M."/>
            <person name="Foster-Nyarko E."/>
            <person name="Jarju S."/>
            <person name="Secka A."/>
            <person name="Antonio M."/>
            <person name="Oren A."/>
            <person name="Chaudhuri R.R."/>
            <person name="La Ragione R."/>
            <person name="Hildebrand F."/>
            <person name="Pallen M.J."/>
        </authorList>
    </citation>
    <scope>NUCLEOTIDE SEQUENCE</scope>
    <source>
        <strain evidence="4">ChiSxjej1B13-7041</strain>
    </source>
</reference>
<sequence length="371" mass="40105">MKKRLVALLMAAVMALSLSACGSDGESAGDDAAKTDGQKDSASDGDDETEKIPLKISHHPYLHGLPSIYAEENGLYDDFDYTIDFYSGGPVQNEAIASGAWEVGTTGIAGAVLGIVGYDMKVLGVAYDEASVTDMWCRSDNPLASAKAGENGIMGTADDWRGQDILIASGSNVHLMLIATLESLGLTEDDVNIIDCSSVPNVYTAFMAGEGDVACLWAPYGYNLEVDEEYTKLGKVQDLGISLPALVVCTEEAYNNRPDVVEKWLETYYEACDGLMADIDAAAELMYNFSEEQGIVMSEDASYQEFVQRPLWSAADNETYFTAGADGNTEIYNLCLTYADFMVSQGKITQEQRDAMAEGDFVTDMILDVIK</sequence>
<dbReference type="InterPro" id="IPR015168">
    <property type="entry name" value="SsuA/THI5"/>
</dbReference>
<dbReference type="Proteomes" id="UP000886841">
    <property type="component" value="Unassembled WGS sequence"/>
</dbReference>
<name>A0A9D1EJI8_9FIRM</name>
<dbReference type="Gene3D" id="3.40.190.10">
    <property type="entry name" value="Periplasmic binding protein-like II"/>
    <property type="match status" value="2"/>
</dbReference>
<evidence type="ECO:0000256" key="1">
    <source>
        <dbReference type="SAM" id="MobiDB-lite"/>
    </source>
</evidence>
<accession>A0A9D1EJI8</accession>
<dbReference type="EMBL" id="DVHU01000058">
    <property type="protein sequence ID" value="HIR92986.1"/>
    <property type="molecule type" value="Genomic_DNA"/>
</dbReference>
<dbReference type="AlphaFoldDB" id="A0A9D1EJI8"/>
<evidence type="ECO:0000313" key="4">
    <source>
        <dbReference type="EMBL" id="HIR92986.1"/>
    </source>
</evidence>
<dbReference type="PANTHER" id="PTHR30024:SF42">
    <property type="entry name" value="ALIPHATIC SULFONATES-BINDING PROTEIN-RELATED"/>
    <property type="match status" value="1"/>
</dbReference>
<proteinExistence type="predicted"/>
<keyword evidence="2" id="KW-0732">Signal</keyword>
<reference evidence="4" key="1">
    <citation type="submission" date="2020-10" db="EMBL/GenBank/DDBJ databases">
        <authorList>
            <person name="Gilroy R."/>
        </authorList>
    </citation>
    <scope>NUCLEOTIDE SEQUENCE</scope>
    <source>
        <strain evidence="4">ChiSxjej1B13-7041</strain>
    </source>
</reference>
<feature type="signal peptide" evidence="2">
    <location>
        <begin position="1"/>
        <end position="22"/>
    </location>
</feature>
<dbReference type="PROSITE" id="PS51257">
    <property type="entry name" value="PROKAR_LIPOPROTEIN"/>
    <property type="match status" value="1"/>
</dbReference>
<comment type="caution">
    <text evidence="4">The sequence shown here is derived from an EMBL/GenBank/DDBJ whole genome shotgun (WGS) entry which is preliminary data.</text>
</comment>
<dbReference type="PANTHER" id="PTHR30024">
    <property type="entry name" value="ALIPHATIC SULFONATES-BINDING PROTEIN-RELATED"/>
    <property type="match status" value="1"/>
</dbReference>
<evidence type="ECO:0000259" key="3">
    <source>
        <dbReference type="Pfam" id="PF09084"/>
    </source>
</evidence>
<protein>
    <submittedName>
        <fullName evidence="4">ABC transporter substrate-binding protein</fullName>
    </submittedName>
</protein>
<evidence type="ECO:0000256" key="2">
    <source>
        <dbReference type="SAM" id="SignalP"/>
    </source>
</evidence>
<evidence type="ECO:0000313" key="5">
    <source>
        <dbReference type="Proteomes" id="UP000886841"/>
    </source>
</evidence>
<feature type="domain" description="SsuA/THI5-like" evidence="3">
    <location>
        <begin position="151"/>
        <end position="278"/>
    </location>
</feature>
<dbReference type="SUPFAM" id="SSF53850">
    <property type="entry name" value="Periplasmic binding protein-like II"/>
    <property type="match status" value="1"/>
</dbReference>
<dbReference type="Pfam" id="PF09084">
    <property type="entry name" value="NMT1"/>
    <property type="match status" value="1"/>
</dbReference>